<dbReference type="Pfam" id="PF03567">
    <property type="entry name" value="Sulfotransfer_2"/>
    <property type="match status" value="1"/>
</dbReference>
<accession>A0AAV4MFX7</accession>
<evidence type="ECO:0000256" key="9">
    <source>
        <dbReference type="RuleBase" id="RU364020"/>
    </source>
</evidence>
<dbReference type="PANTHER" id="PTHR12137">
    <property type="entry name" value="CARBOHYDRATE SULFOTRANSFERASE"/>
    <property type="match status" value="1"/>
</dbReference>
<comment type="subcellular location">
    <subcellularLocation>
        <location evidence="1 9">Golgi apparatus membrane</location>
        <topology evidence="1 9">Single-pass type II membrane protein</topology>
    </subcellularLocation>
</comment>
<evidence type="ECO:0000256" key="2">
    <source>
        <dbReference type="ARBA" id="ARBA00006339"/>
    </source>
</evidence>
<keyword evidence="11" id="KW-1185">Reference proteome</keyword>
<dbReference type="InterPro" id="IPR005331">
    <property type="entry name" value="Sulfotransferase"/>
</dbReference>
<evidence type="ECO:0000256" key="1">
    <source>
        <dbReference type="ARBA" id="ARBA00004323"/>
    </source>
</evidence>
<dbReference type="GO" id="GO:0016051">
    <property type="term" value="P:carbohydrate biosynthetic process"/>
    <property type="evidence" value="ECO:0007669"/>
    <property type="project" value="InterPro"/>
</dbReference>
<dbReference type="AlphaFoldDB" id="A0AAV4MFX7"/>
<sequence length="354" mass="41934">MDVLCRKCSRHRILLVTSLAGVLLCLALIHSLDRWASRNSIVKLPKQVNDPSFDLRTQDAPIDMERRWEAEYDSRVQRIRDICDKDEIVAMRRIWRIATNRRFGKETYCKTKLCPVIVDEQKVLFFCFIPKVASTSIKKFFLNISDISINDTLKNNDTAFHISANAALRRISPMYYPTTTINRFYKIMFVRHPFDRLVSAYRSKAEPPKHEVPYFYDRFWHPIMKKLRPEGAPMDQITFPEFVWYLTHSPERDYDEHWAPYWSRCDPCLVDYNFIGKLETAKHDFPYAFHKVGIESSPAWWSENYSTQHSLTVNYFASVPEEEVRRLYSIYKLDFELFGYSIDEFLPSGNITKI</sequence>
<dbReference type="Proteomes" id="UP001054837">
    <property type="component" value="Unassembled WGS sequence"/>
</dbReference>
<evidence type="ECO:0000313" key="10">
    <source>
        <dbReference type="EMBL" id="GIX69719.1"/>
    </source>
</evidence>
<evidence type="ECO:0000256" key="3">
    <source>
        <dbReference type="ARBA" id="ARBA00022679"/>
    </source>
</evidence>
<reference evidence="10 11" key="1">
    <citation type="submission" date="2021-06" db="EMBL/GenBank/DDBJ databases">
        <title>Caerostris darwini draft genome.</title>
        <authorList>
            <person name="Kono N."/>
            <person name="Arakawa K."/>
        </authorList>
    </citation>
    <scope>NUCLEOTIDE SEQUENCE [LARGE SCALE GENOMIC DNA]</scope>
</reference>
<keyword evidence="5" id="KW-1133">Transmembrane helix</keyword>
<dbReference type="EC" id="2.8.2.-" evidence="9"/>
<proteinExistence type="inferred from homology"/>
<comment type="caution">
    <text evidence="10">The sequence shown here is derived from an EMBL/GenBank/DDBJ whole genome shotgun (WGS) entry which is preliminary data.</text>
</comment>
<comment type="similarity">
    <text evidence="2 9">Belongs to the sulfotransferase 2 family.</text>
</comment>
<dbReference type="Gene3D" id="3.40.50.300">
    <property type="entry name" value="P-loop containing nucleotide triphosphate hydrolases"/>
    <property type="match status" value="1"/>
</dbReference>
<evidence type="ECO:0000256" key="7">
    <source>
        <dbReference type="ARBA" id="ARBA00023136"/>
    </source>
</evidence>
<keyword evidence="6 9" id="KW-0333">Golgi apparatus</keyword>
<evidence type="ECO:0000256" key="4">
    <source>
        <dbReference type="ARBA" id="ARBA00022692"/>
    </source>
</evidence>
<dbReference type="InterPro" id="IPR018011">
    <property type="entry name" value="Carb_sulfotrans_8-10"/>
</dbReference>
<dbReference type="GO" id="GO:0000139">
    <property type="term" value="C:Golgi membrane"/>
    <property type="evidence" value="ECO:0007669"/>
    <property type="project" value="UniProtKB-SubCell"/>
</dbReference>
<organism evidence="10 11">
    <name type="scientific">Caerostris darwini</name>
    <dbReference type="NCBI Taxonomy" id="1538125"/>
    <lineage>
        <taxon>Eukaryota</taxon>
        <taxon>Metazoa</taxon>
        <taxon>Ecdysozoa</taxon>
        <taxon>Arthropoda</taxon>
        <taxon>Chelicerata</taxon>
        <taxon>Arachnida</taxon>
        <taxon>Araneae</taxon>
        <taxon>Araneomorphae</taxon>
        <taxon>Entelegynae</taxon>
        <taxon>Araneoidea</taxon>
        <taxon>Araneidae</taxon>
        <taxon>Caerostris</taxon>
    </lineage>
</organism>
<dbReference type="InterPro" id="IPR027417">
    <property type="entry name" value="P-loop_NTPase"/>
</dbReference>
<keyword evidence="9" id="KW-0735">Signal-anchor</keyword>
<keyword evidence="9" id="KW-0119">Carbohydrate metabolism</keyword>
<keyword evidence="3 9" id="KW-0808">Transferase</keyword>
<name>A0AAV4MFX7_9ARAC</name>
<dbReference type="PANTHER" id="PTHR12137:SF54">
    <property type="entry name" value="CARBOHYDRATE SULFOTRANSFERASE"/>
    <property type="match status" value="1"/>
</dbReference>
<protein>
    <recommendedName>
        <fullName evidence="9">Carbohydrate sulfotransferase</fullName>
        <ecNumber evidence="9">2.8.2.-</ecNumber>
    </recommendedName>
</protein>
<evidence type="ECO:0000313" key="11">
    <source>
        <dbReference type="Proteomes" id="UP001054837"/>
    </source>
</evidence>
<evidence type="ECO:0000256" key="6">
    <source>
        <dbReference type="ARBA" id="ARBA00023034"/>
    </source>
</evidence>
<dbReference type="GO" id="GO:0008146">
    <property type="term" value="F:sulfotransferase activity"/>
    <property type="evidence" value="ECO:0007669"/>
    <property type="project" value="InterPro"/>
</dbReference>
<evidence type="ECO:0000256" key="8">
    <source>
        <dbReference type="ARBA" id="ARBA00023180"/>
    </source>
</evidence>
<gene>
    <name evidence="10" type="primary">CHST11</name>
    <name evidence="10" type="ORF">CDAR_478021</name>
</gene>
<keyword evidence="4" id="KW-0812">Transmembrane</keyword>
<keyword evidence="7" id="KW-0472">Membrane</keyword>
<dbReference type="EMBL" id="BPLQ01000297">
    <property type="protein sequence ID" value="GIX69719.1"/>
    <property type="molecule type" value="Genomic_DNA"/>
</dbReference>
<evidence type="ECO:0000256" key="5">
    <source>
        <dbReference type="ARBA" id="ARBA00022989"/>
    </source>
</evidence>
<keyword evidence="8 9" id="KW-0325">Glycoprotein</keyword>